<dbReference type="SUPFAM" id="SSF52540">
    <property type="entry name" value="P-loop containing nucleoside triphosphate hydrolases"/>
    <property type="match status" value="2"/>
</dbReference>
<reference evidence="4 5" key="1">
    <citation type="journal article" date="2013" name="BMC Genomics">
        <title>The genome and transcriptome of the pine saprophyte Ophiostoma piceae, and a comparison with the bark beetle-associated pine pathogen Grosmannia clavigera.</title>
        <authorList>
            <person name="Haridas S."/>
            <person name="Wang Y."/>
            <person name="Lim L."/>
            <person name="Massoumi Alamouti S."/>
            <person name="Jackman S."/>
            <person name="Docking R."/>
            <person name="Robertson G."/>
            <person name="Birol I."/>
            <person name="Bohlmann J."/>
            <person name="Breuil C."/>
        </authorList>
    </citation>
    <scope>NUCLEOTIDE SEQUENCE [LARGE SCALE GENOMIC DNA]</scope>
    <source>
        <strain evidence="4 5">UAMH 11346</strain>
    </source>
</reference>
<dbReference type="InterPro" id="IPR031348">
    <property type="entry name" value="PigL_N"/>
</dbReference>
<dbReference type="VEuPathDB" id="FungiDB:F503_07943"/>
<dbReference type="HOGENOM" id="CLU_002341_5_0_1"/>
<dbReference type="PANTHER" id="PTHR10039">
    <property type="entry name" value="AMELOGENIN"/>
    <property type="match status" value="1"/>
</dbReference>
<dbReference type="OrthoDB" id="443402at2759"/>
<dbReference type="STRING" id="1262450.S3C3E4"/>
<dbReference type="InterPro" id="IPR056884">
    <property type="entry name" value="NPHP3-like_N"/>
</dbReference>
<evidence type="ECO:0000313" key="5">
    <source>
        <dbReference type="Proteomes" id="UP000016923"/>
    </source>
</evidence>
<dbReference type="InterPro" id="IPR027417">
    <property type="entry name" value="P-loop_NTPase"/>
</dbReference>
<evidence type="ECO:0008006" key="6">
    <source>
        <dbReference type="Google" id="ProtNLM"/>
    </source>
</evidence>
<evidence type="ECO:0000259" key="3">
    <source>
        <dbReference type="Pfam" id="PF24883"/>
    </source>
</evidence>
<sequence length="583" mass="66279">MDPASAIGVAAGAIAFLDFAIELVKGSHEIYCSLNGSTEENAHIDLVIYDLQSASASLLLQQTPSRAGLVSQHEKALIELGTKCHRKCTELLRITNSLQVHDRSKWSSFKTAWKSRWKKDDIDRMHSDLRDYRLAILLRLNQMQIENQLQAHEKLDAMLLDFRRLIKDEHPTEASICSRIKHQLYFKSIYSREDGISDPGEGTFAWIMDQSSDYAVGQECEVPDEYVQNERQARSRARSEYLSWLGQDVQIRQPGTQNGDVVAPSPRILHISGKAGSGKSTLMRYLSRHDQTRAALKKWAGDRTLVLASFYFWVASDDDMQKSLEGLYRTILHDVLHDYPDLGAYLFPSQWQEIQRSIDRREEARDSADAVLFRGKAIQEAFSKLVGSTANNSPIYCFCFFIDGLDEYRERASNGVGDSKDLSPGFRNLAKQLLRWNKAAHVKICSTARPHTEFLDPLRRDKATVLHLEDVNQCDIYRYCKKAFEKEGDIAEMQRSYLDLVATITSRAKGVFLWAILTVRALTTSLVRGDSKSVQMQKLDAIPPELDSLYQMLLDRVDISDRDRSNQRMVDCGSITEIEGGDY</sequence>
<dbReference type="EMBL" id="KE148151">
    <property type="protein sequence ID" value="EPE07292.1"/>
    <property type="molecule type" value="Genomic_DNA"/>
</dbReference>
<evidence type="ECO:0000313" key="4">
    <source>
        <dbReference type="EMBL" id="EPE07292.1"/>
    </source>
</evidence>
<dbReference type="Pfam" id="PF24883">
    <property type="entry name" value="NPHP3_N"/>
    <property type="match status" value="1"/>
</dbReference>
<gene>
    <name evidence="4" type="ORF">F503_07943</name>
</gene>
<keyword evidence="1" id="KW-0677">Repeat</keyword>
<organism evidence="4 5">
    <name type="scientific">Ophiostoma piceae (strain UAMH 11346)</name>
    <name type="common">Sap stain fungus</name>
    <dbReference type="NCBI Taxonomy" id="1262450"/>
    <lineage>
        <taxon>Eukaryota</taxon>
        <taxon>Fungi</taxon>
        <taxon>Dikarya</taxon>
        <taxon>Ascomycota</taxon>
        <taxon>Pezizomycotina</taxon>
        <taxon>Sordariomycetes</taxon>
        <taxon>Sordariomycetidae</taxon>
        <taxon>Ophiostomatales</taxon>
        <taxon>Ophiostomataceae</taxon>
        <taxon>Ophiostoma</taxon>
    </lineage>
</organism>
<dbReference type="Gene3D" id="3.40.50.300">
    <property type="entry name" value="P-loop containing nucleotide triphosphate hydrolases"/>
    <property type="match status" value="1"/>
</dbReference>
<accession>S3C3E4</accession>
<dbReference type="AlphaFoldDB" id="S3C3E4"/>
<feature type="domain" description="Azaphilone pigments biosynthesis cluster protein L N-terminal" evidence="2">
    <location>
        <begin position="5"/>
        <end position="169"/>
    </location>
</feature>
<proteinExistence type="predicted"/>
<evidence type="ECO:0000259" key="2">
    <source>
        <dbReference type="Pfam" id="PF17111"/>
    </source>
</evidence>
<dbReference type="OMA" id="PCAPERN"/>
<dbReference type="PANTHER" id="PTHR10039:SF5">
    <property type="entry name" value="NACHT DOMAIN-CONTAINING PROTEIN"/>
    <property type="match status" value="1"/>
</dbReference>
<feature type="domain" description="Nephrocystin 3-like N-terminal" evidence="3">
    <location>
        <begin position="265"/>
        <end position="449"/>
    </location>
</feature>
<dbReference type="Pfam" id="PF17111">
    <property type="entry name" value="PigL_N"/>
    <property type="match status" value="1"/>
</dbReference>
<evidence type="ECO:0000256" key="1">
    <source>
        <dbReference type="ARBA" id="ARBA00022737"/>
    </source>
</evidence>
<dbReference type="Proteomes" id="UP000016923">
    <property type="component" value="Unassembled WGS sequence"/>
</dbReference>
<name>S3C3E4_OPHP1</name>
<protein>
    <recommendedName>
        <fullName evidence="6">NACHT domain-containing protein</fullName>
    </recommendedName>
</protein>
<dbReference type="eggNOG" id="ENOG502SMA9">
    <property type="taxonomic scope" value="Eukaryota"/>
</dbReference>
<keyword evidence="5" id="KW-1185">Reference proteome</keyword>